<feature type="region of interest" description="Disordered" evidence="1">
    <location>
        <begin position="159"/>
        <end position="179"/>
    </location>
</feature>
<dbReference type="EMBL" id="CP009922">
    <property type="protein sequence ID" value="AKG45398.1"/>
    <property type="molecule type" value="Genomic_DNA"/>
</dbReference>
<accession>A0A0F7FY16</accession>
<proteinExistence type="predicted"/>
<dbReference type="SUPFAM" id="SSF55729">
    <property type="entry name" value="Acyl-CoA N-acyltransferases (Nat)"/>
    <property type="match status" value="1"/>
</dbReference>
<dbReference type="PATRIC" id="fig|408015.6.peg.4065"/>
<evidence type="ECO:0000313" key="2">
    <source>
        <dbReference type="EMBL" id="AKG45398.1"/>
    </source>
</evidence>
<protein>
    <submittedName>
        <fullName evidence="2">STAS domain protein</fullName>
    </submittedName>
</protein>
<name>A0A0F7FY16_9ACTN</name>
<evidence type="ECO:0000313" key="3">
    <source>
        <dbReference type="Proteomes" id="UP000034034"/>
    </source>
</evidence>
<dbReference type="AlphaFoldDB" id="A0A0F7FY16"/>
<dbReference type="Proteomes" id="UP000034034">
    <property type="component" value="Chromosome"/>
</dbReference>
<evidence type="ECO:0000256" key="1">
    <source>
        <dbReference type="SAM" id="MobiDB-lite"/>
    </source>
</evidence>
<keyword evidence="3" id="KW-1185">Reference proteome</keyword>
<dbReference type="InterPro" id="IPR016181">
    <property type="entry name" value="Acyl_CoA_acyltransferase"/>
</dbReference>
<reference evidence="2" key="1">
    <citation type="submission" date="2019-08" db="EMBL/GenBank/DDBJ databases">
        <title>Complete genome sequence of a mangrove-derived Streptomyces xiamenensis.</title>
        <authorList>
            <person name="Xu J."/>
        </authorList>
    </citation>
    <scope>NUCLEOTIDE SEQUENCE</scope>
    <source>
        <strain evidence="2">318</strain>
    </source>
</reference>
<dbReference type="HOGENOM" id="CLU_099459_0_0_11"/>
<dbReference type="Gene3D" id="3.40.630.30">
    <property type="match status" value="1"/>
</dbReference>
<dbReference type="RefSeq" id="WP_052385303.1">
    <property type="nucleotide sequence ID" value="NZ_CP009922.3"/>
</dbReference>
<organism evidence="2 3">
    <name type="scientific">Streptomyces xiamenensis</name>
    <dbReference type="NCBI Taxonomy" id="408015"/>
    <lineage>
        <taxon>Bacteria</taxon>
        <taxon>Bacillati</taxon>
        <taxon>Actinomycetota</taxon>
        <taxon>Actinomycetes</taxon>
        <taxon>Kitasatosporales</taxon>
        <taxon>Streptomycetaceae</taxon>
        <taxon>Streptomyces</taxon>
    </lineage>
</organism>
<gene>
    <name evidence="2" type="ORF">SXIM_40140</name>
</gene>
<sequence>MGMVFLRRLSRWQAESQREQIADIHNAAYRDAFGEVPLERQDFIRRLTDHDVQQEDFDLLLASDPALVGAAYGYRVERDSAWWREFEDVPVEIDELAGSRQVFVVAELMVVPSRRRERVASRMLSDLLARATPQVALALLAPGDTVARTAYQSWNWTKTGQLTPHDAPPKEVWSTTRAA</sequence>
<dbReference type="KEGG" id="sxi:SXIM_40140"/>